<evidence type="ECO:0000256" key="2">
    <source>
        <dbReference type="ARBA" id="ARBA00008929"/>
    </source>
</evidence>
<sequence>MATQTQGSGAVSAVLMAGLAGLVVSLGIAFFNLLSGGHSAFNTGSDGVSWGLPVVNYVFFALTSTGLTLVASVAMTFGNKGWYPIAKRCVWLSLVTLVAGFASLALELGHPFRMLWAIPLNAQLVSPLNWMGIFYAVFLVLGILKFLRIHNGDWSSSSSKQIGLAALVTELLAGGMLGMAFGAMAMRPMWYGNLVPLYFILTAACTGGAFAVLVTRLSYDSEDTMPAQVRTLMRGPLPTAFAGLLGITILVIGYRTVIGLWSNADGLQVWDAIVASPWYWIEAALLIGAFFLLLQRKALAVASVMVIGGFFIDRYDFVIGGQLAPLFKGSWVPDLIAYTPSTTEWMLTLLAFSIAFFGWALGEKMLDLGAAPQD</sequence>
<feature type="transmembrane region" description="Helical" evidence="7">
    <location>
        <begin position="128"/>
        <end position="150"/>
    </location>
</feature>
<dbReference type="Gene3D" id="1.20.1630.10">
    <property type="entry name" value="Formate dehydrogenase/DMSO reductase domain"/>
    <property type="match status" value="1"/>
</dbReference>
<feature type="transmembrane region" description="Helical" evidence="7">
    <location>
        <begin position="345"/>
        <end position="362"/>
    </location>
</feature>
<feature type="transmembrane region" description="Helical" evidence="7">
    <location>
        <begin position="89"/>
        <end position="108"/>
    </location>
</feature>
<gene>
    <name evidence="8" type="ORF">SAMN05421829_11046</name>
</gene>
<reference evidence="9" key="1">
    <citation type="submission" date="2017-01" db="EMBL/GenBank/DDBJ databases">
        <authorList>
            <person name="Varghese N."/>
            <person name="Submissions S."/>
        </authorList>
    </citation>
    <scope>NUCLEOTIDE SEQUENCE [LARGE SCALE GENOMIC DNA]</scope>
    <source>
        <strain evidence="9">ATCC 51758</strain>
    </source>
</reference>
<dbReference type="AlphaFoldDB" id="A0A1N6YE77"/>
<evidence type="ECO:0000256" key="6">
    <source>
        <dbReference type="ARBA" id="ARBA00023136"/>
    </source>
</evidence>
<evidence type="ECO:0000256" key="3">
    <source>
        <dbReference type="ARBA" id="ARBA00022475"/>
    </source>
</evidence>
<dbReference type="PANTHER" id="PTHR34856">
    <property type="entry name" value="PROTEIN NRFD"/>
    <property type="match status" value="1"/>
</dbReference>
<keyword evidence="5 7" id="KW-1133">Transmembrane helix</keyword>
<feature type="transmembrane region" description="Helical" evidence="7">
    <location>
        <begin position="197"/>
        <end position="219"/>
    </location>
</feature>
<feature type="transmembrane region" description="Helical" evidence="7">
    <location>
        <begin position="162"/>
        <end position="185"/>
    </location>
</feature>
<dbReference type="OrthoDB" id="6113252at2"/>
<proteinExistence type="inferred from homology"/>
<evidence type="ECO:0000313" key="9">
    <source>
        <dbReference type="Proteomes" id="UP000186819"/>
    </source>
</evidence>
<feature type="transmembrane region" description="Helical" evidence="7">
    <location>
        <begin position="301"/>
        <end position="325"/>
    </location>
</feature>
<feature type="transmembrane region" description="Helical" evidence="7">
    <location>
        <begin position="240"/>
        <end position="258"/>
    </location>
</feature>
<keyword evidence="6 7" id="KW-0472">Membrane</keyword>
<name>A0A1N6YE77_9RHOO</name>
<feature type="transmembrane region" description="Helical" evidence="7">
    <location>
        <begin position="54"/>
        <end position="77"/>
    </location>
</feature>
<comment type="subcellular location">
    <subcellularLocation>
        <location evidence="1">Cell membrane</location>
        <topology evidence="1">Multi-pass membrane protein</topology>
    </subcellularLocation>
</comment>
<evidence type="ECO:0000256" key="5">
    <source>
        <dbReference type="ARBA" id="ARBA00022989"/>
    </source>
</evidence>
<keyword evidence="3" id="KW-1003">Cell membrane</keyword>
<accession>A0A1N6YE77</accession>
<feature type="transmembrane region" description="Helical" evidence="7">
    <location>
        <begin position="12"/>
        <end position="34"/>
    </location>
</feature>
<dbReference type="InterPro" id="IPR052049">
    <property type="entry name" value="Electron_transfer_protein"/>
</dbReference>
<dbReference type="Proteomes" id="UP000186819">
    <property type="component" value="Unassembled WGS sequence"/>
</dbReference>
<dbReference type="GO" id="GO:0005886">
    <property type="term" value="C:plasma membrane"/>
    <property type="evidence" value="ECO:0007669"/>
    <property type="project" value="UniProtKB-SubCell"/>
</dbReference>
<protein>
    <submittedName>
        <fullName evidence="8">Prokaryotic molybdopterin-containing oxidoreductase family, membrane subunit</fullName>
    </submittedName>
</protein>
<evidence type="ECO:0000256" key="1">
    <source>
        <dbReference type="ARBA" id="ARBA00004651"/>
    </source>
</evidence>
<dbReference type="InterPro" id="IPR005614">
    <property type="entry name" value="NrfD-like"/>
</dbReference>
<keyword evidence="9" id="KW-1185">Reference proteome</keyword>
<organism evidence="8 9">
    <name type="scientific">Aromatoleum tolulyticum</name>
    <dbReference type="NCBI Taxonomy" id="34027"/>
    <lineage>
        <taxon>Bacteria</taxon>
        <taxon>Pseudomonadati</taxon>
        <taxon>Pseudomonadota</taxon>
        <taxon>Betaproteobacteria</taxon>
        <taxon>Rhodocyclales</taxon>
        <taxon>Rhodocyclaceae</taxon>
        <taxon>Aromatoleum</taxon>
    </lineage>
</organism>
<dbReference type="PANTHER" id="PTHR34856:SF2">
    <property type="entry name" value="PROTEIN NRFD"/>
    <property type="match status" value="1"/>
</dbReference>
<comment type="similarity">
    <text evidence="2">Belongs to the NrfD family.</text>
</comment>
<dbReference type="EMBL" id="FTMD01000010">
    <property type="protein sequence ID" value="SIR12870.1"/>
    <property type="molecule type" value="Genomic_DNA"/>
</dbReference>
<dbReference type="STRING" id="34027.SAMN05421829_11046"/>
<dbReference type="Pfam" id="PF03916">
    <property type="entry name" value="NrfD"/>
    <property type="match status" value="1"/>
</dbReference>
<evidence type="ECO:0000313" key="8">
    <source>
        <dbReference type="EMBL" id="SIR12870.1"/>
    </source>
</evidence>
<feature type="transmembrane region" description="Helical" evidence="7">
    <location>
        <begin position="278"/>
        <end position="294"/>
    </location>
</feature>
<evidence type="ECO:0000256" key="7">
    <source>
        <dbReference type="SAM" id="Phobius"/>
    </source>
</evidence>
<keyword evidence="4 7" id="KW-0812">Transmembrane</keyword>
<dbReference type="RefSeq" id="WP_076602994.1">
    <property type="nucleotide sequence ID" value="NZ_FTMD01000010.1"/>
</dbReference>
<evidence type="ECO:0000256" key="4">
    <source>
        <dbReference type="ARBA" id="ARBA00022692"/>
    </source>
</evidence>